<comment type="caution">
    <text evidence="1">The sequence shown here is derived from an EMBL/GenBank/DDBJ whole genome shotgun (WGS) entry which is preliminary data.</text>
</comment>
<protein>
    <submittedName>
        <fullName evidence="1">Uncharacterized protein</fullName>
    </submittedName>
</protein>
<sequence>MEAVEKPSAPAQDADVTDLVAAQTARTAEAARLAAEAMKALADDEESGAIPAISEIVQITLGIQKTPDGR</sequence>
<keyword evidence="2" id="KW-1185">Reference proteome</keyword>
<reference evidence="1 2" key="1">
    <citation type="submission" date="2018-01" db="EMBL/GenBank/DDBJ databases">
        <title>Comparative genomics of Mycobacterium mucogenicum and Mycobacterium neoaurum clade members emphasizing tRNA and non-coding RNA.</title>
        <authorList>
            <person name="Behra P.R.K."/>
            <person name="Pettersson B.M.F."/>
            <person name="Das S."/>
            <person name="Dasgupta S."/>
            <person name="Kirsebom L.A."/>
        </authorList>
    </citation>
    <scope>NUCLEOTIDE SEQUENCE [LARGE SCALE GENOMIC DNA]</scope>
    <source>
        <strain evidence="1 2">DSM 45104</strain>
    </source>
</reference>
<gene>
    <name evidence="1" type="ORF">C1S79_27410</name>
</gene>
<name>A0A7I7ZUC9_9MYCO</name>
<dbReference type="Proteomes" id="UP000309984">
    <property type="component" value="Unassembled WGS sequence"/>
</dbReference>
<evidence type="ECO:0000313" key="2">
    <source>
        <dbReference type="Proteomes" id="UP000309984"/>
    </source>
</evidence>
<proteinExistence type="predicted"/>
<accession>A0A7I7ZUC9</accession>
<evidence type="ECO:0000313" key="1">
    <source>
        <dbReference type="EMBL" id="TLH59494.1"/>
    </source>
</evidence>
<dbReference type="AlphaFoldDB" id="A0A7I7ZUC9"/>
<organism evidence="1 2">
    <name type="scientific">Mycolicibacterium phocaicum</name>
    <dbReference type="NCBI Taxonomy" id="319706"/>
    <lineage>
        <taxon>Bacteria</taxon>
        <taxon>Bacillati</taxon>
        <taxon>Actinomycetota</taxon>
        <taxon>Actinomycetes</taxon>
        <taxon>Mycobacteriales</taxon>
        <taxon>Mycobacteriaceae</taxon>
        <taxon>Mycolicibacterium</taxon>
    </lineage>
</organism>
<dbReference type="RefSeq" id="WP_138251263.1">
    <property type="nucleotide sequence ID" value="NZ_AP022616.1"/>
</dbReference>
<dbReference type="EMBL" id="POTM01000065">
    <property type="protein sequence ID" value="TLH59494.1"/>
    <property type="molecule type" value="Genomic_DNA"/>
</dbReference>